<accession>G8TQQ2</accession>
<dbReference type="GO" id="GO:0016740">
    <property type="term" value="F:transferase activity"/>
    <property type="evidence" value="ECO:0007669"/>
    <property type="project" value="UniProtKB-KW"/>
</dbReference>
<gene>
    <name evidence="2" type="ordered locus">Niako_0388</name>
</gene>
<organism evidence="2 3">
    <name type="scientific">Niastella koreensis (strain DSM 17620 / KACC 11465 / NBRC 106392 / GR20-10)</name>
    <dbReference type="NCBI Taxonomy" id="700598"/>
    <lineage>
        <taxon>Bacteria</taxon>
        <taxon>Pseudomonadati</taxon>
        <taxon>Bacteroidota</taxon>
        <taxon>Chitinophagia</taxon>
        <taxon>Chitinophagales</taxon>
        <taxon>Chitinophagaceae</taxon>
        <taxon>Niastella</taxon>
    </lineage>
</organism>
<sequence length="296" mass="34385">MYKLQHDNHKMRYVCSFTMSKPNTIRVALLDLYEGQVNEGMRCIRDILQQYGKTHSIPLAVTEFNVRLKCELPDLHHDVYISSGGPGSPLATDAKWERLYFDWIHKMVEYNQQPQGPKKHVYFICHSFQLAVRYFKVARVTKRKSTAFGVFPVHMLNGGAHEPVFANLQDPFYAVDSRNFQVVEPDQEQLQRIGASILAIEKERPHVPLERAIMGLRFNEYMVGTQFHPEADAPGMSRYLQREDKKQMVIKNHGFEKWQSMIEQLNDPDKILYTYSHILPNFLDIAIEETASSPKL</sequence>
<evidence type="ECO:0000313" key="2">
    <source>
        <dbReference type="EMBL" id="AEV96786.1"/>
    </source>
</evidence>
<dbReference type="SUPFAM" id="SSF52317">
    <property type="entry name" value="Class I glutamine amidotransferase-like"/>
    <property type="match status" value="1"/>
</dbReference>
<dbReference type="Proteomes" id="UP000005438">
    <property type="component" value="Chromosome"/>
</dbReference>
<dbReference type="KEGG" id="nko:Niako_0388"/>
<name>G8TQQ2_NIAKG</name>
<dbReference type="STRING" id="700598.Niako_0388"/>
<evidence type="ECO:0000313" key="3">
    <source>
        <dbReference type="Proteomes" id="UP000005438"/>
    </source>
</evidence>
<evidence type="ECO:0000259" key="1">
    <source>
        <dbReference type="Pfam" id="PF00117"/>
    </source>
</evidence>
<proteinExistence type="predicted"/>
<reference evidence="2 3" key="1">
    <citation type="submission" date="2011-12" db="EMBL/GenBank/DDBJ databases">
        <title>The complete genome of Niastella koreensis GR20-10.</title>
        <authorList>
            <consortium name="US DOE Joint Genome Institute (JGI-PGF)"/>
            <person name="Lucas S."/>
            <person name="Han J."/>
            <person name="Lapidus A."/>
            <person name="Bruce D."/>
            <person name="Goodwin L."/>
            <person name="Pitluck S."/>
            <person name="Peters L."/>
            <person name="Kyrpides N."/>
            <person name="Mavromatis K."/>
            <person name="Ivanova N."/>
            <person name="Mikhailova N."/>
            <person name="Davenport K."/>
            <person name="Saunders E."/>
            <person name="Detter J.C."/>
            <person name="Tapia R."/>
            <person name="Han C."/>
            <person name="Land M."/>
            <person name="Hauser L."/>
            <person name="Markowitz V."/>
            <person name="Cheng J.-F."/>
            <person name="Hugenholtz P."/>
            <person name="Woyke T."/>
            <person name="Wu D."/>
            <person name="Tindall B."/>
            <person name="Pomrenke H."/>
            <person name="Brambilla E."/>
            <person name="Klenk H.-P."/>
            <person name="Eisen J.A."/>
        </authorList>
    </citation>
    <scope>NUCLEOTIDE SEQUENCE [LARGE SCALE GENOMIC DNA]</scope>
    <source>
        <strain evidence="3">DSM 17620 / KACC 11465 / NBRC 106392 / GR20-10</strain>
    </source>
</reference>
<feature type="domain" description="Glutamine amidotransferase" evidence="1">
    <location>
        <begin position="60"/>
        <end position="232"/>
    </location>
</feature>
<dbReference type="InterPro" id="IPR017926">
    <property type="entry name" value="GATASE"/>
</dbReference>
<dbReference type="InterPro" id="IPR029062">
    <property type="entry name" value="Class_I_gatase-like"/>
</dbReference>
<dbReference type="eggNOG" id="COG0518">
    <property type="taxonomic scope" value="Bacteria"/>
</dbReference>
<dbReference type="PROSITE" id="PS51273">
    <property type="entry name" value="GATASE_TYPE_1"/>
    <property type="match status" value="1"/>
</dbReference>
<dbReference type="AlphaFoldDB" id="G8TQQ2"/>
<dbReference type="EMBL" id="CP003178">
    <property type="protein sequence ID" value="AEV96786.1"/>
    <property type="molecule type" value="Genomic_DNA"/>
</dbReference>
<dbReference type="PATRIC" id="fig|700598.3.peg.403"/>
<dbReference type="Gene3D" id="3.40.50.880">
    <property type="match status" value="1"/>
</dbReference>
<dbReference type="HOGENOM" id="CLU_1007788_0_0_10"/>
<protein>
    <submittedName>
        <fullName evidence="2">GMP synthase-glutamine amidotransferase domain-like protein</fullName>
    </submittedName>
</protein>
<keyword evidence="2" id="KW-0808">Transferase</keyword>
<dbReference type="Pfam" id="PF00117">
    <property type="entry name" value="GATase"/>
    <property type="match status" value="1"/>
</dbReference>
<keyword evidence="2" id="KW-0315">Glutamine amidotransferase</keyword>